<protein>
    <submittedName>
        <fullName evidence="1">Uncharacterized protein</fullName>
    </submittedName>
</protein>
<organism evidence="1 2">
    <name type="scientific">Gossypium arboreum</name>
    <name type="common">Tree cotton</name>
    <name type="synonym">Gossypium nanking</name>
    <dbReference type="NCBI Taxonomy" id="29729"/>
    <lineage>
        <taxon>Eukaryota</taxon>
        <taxon>Viridiplantae</taxon>
        <taxon>Streptophyta</taxon>
        <taxon>Embryophyta</taxon>
        <taxon>Tracheophyta</taxon>
        <taxon>Spermatophyta</taxon>
        <taxon>Magnoliopsida</taxon>
        <taxon>eudicotyledons</taxon>
        <taxon>Gunneridae</taxon>
        <taxon>Pentapetalae</taxon>
        <taxon>rosids</taxon>
        <taxon>malvids</taxon>
        <taxon>Malvales</taxon>
        <taxon>Malvaceae</taxon>
        <taxon>Malvoideae</taxon>
        <taxon>Gossypium</taxon>
    </lineage>
</organism>
<name>A0A0B0NF55_GOSAR</name>
<dbReference type="Proteomes" id="UP000032142">
    <property type="component" value="Unassembled WGS sequence"/>
</dbReference>
<evidence type="ECO:0000313" key="2">
    <source>
        <dbReference type="Proteomes" id="UP000032142"/>
    </source>
</evidence>
<evidence type="ECO:0000313" key="1">
    <source>
        <dbReference type="EMBL" id="KHG10439.1"/>
    </source>
</evidence>
<keyword evidence="2" id="KW-1185">Reference proteome</keyword>
<proteinExistence type="predicted"/>
<reference evidence="2" key="1">
    <citation type="submission" date="2014-09" db="EMBL/GenBank/DDBJ databases">
        <authorList>
            <person name="Mudge J."/>
            <person name="Ramaraj T."/>
            <person name="Lindquist I.E."/>
            <person name="Bharti A.K."/>
            <person name="Sundararajan A."/>
            <person name="Cameron C.T."/>
            <person name="Woodward J.E."/>
            <person name="May G.D."/>
            <person name="Brubaker C."/>
            <person name="Broadhvest J."/>
            <person name="Wilkins T.A."/>
        </authorList>
    </citation>
    <scope>NUCLEOTIDE SEQUENCE</scope>
    <source>
        <strain evidence="2">cv. AKA8401</strain>
    </source>
</reference>
<sequence>MLGLTCLDLSVLPTRSISLDCSPAERTIAGWCSTNGCTRTVIVRDSRNKIIAAAVAATIF</sequence>
<gene>
    <name evidence="1" type="ORF">F383_09138</name>
</gene>
<dbReference type="EMBL" id="KN393907">
    <property type="protein sequence ID" value="KHG10439.1"/>
    <property type="molecule type" value="Genomic_DNA"/>
</dbReference>
<dbReference type="AlphaFoldDB" id="A0A0B0NF55"/>
<accession>A0A0B0NF55</accession>